<comment type="caution">
    <text evidence="1">The sequence shown here is derived from an EMBL/GenBank/DDBJ whole genome shotgun (WGS) entry which is preliminary data.</text>
</comment>
<keyword evidence="2" id="KW-1185">Reference proteome</keyword>
<organism evidence="1 2">
    <name type="scientific">Bacillus seohaeanensis</name>
    <dbReference type="NCBI Taxonomy" id="284580"/>
    <lineage>
        <taxon>Bacteria</taxon>
        <taxon>Bacillati</taxon>
        <taxon>Bacillota</taxon>
        <taxon>Bacilli</taxon>
        <taxon>Bacillales</taxon>
        <taxon>Bacillaceae</taxon>
        <taxon>Bacillus</taxon>
    </lineage>
</organism>
<dbReference type="Proteomes" id="UP001597506">
    <property type="component" value="Unassembled WGS sequence"/>
</dbReference>
<gene>
    <name evidence="1" type="ORF">ACFSUL_09365</name>
</gene>
<proteinExistence type="predicted"/>
<name>A0ABW5RRN9_9BACI</name>
<dbReference type="InterPro" id="IPR023105">
    <property type="entry name" value="YkvR-like_sf"/>
</dbReference>
<evidence type="ECO:0000313" key="2">
    <source>
        <dbReference type="Proteomes" id="UP001597506"/>
    </source>
</evidence>
<accession>A0ABW5RRN9</accession>
<protein>
    <submittedName>
        <fullName evidence="1">DUF3219 family protein</fullName>
    </submittedName>
</protein>
<dbReference type="InterPro" id="IPR021596">
    <property type="entry name" value="DUF3219"/>
</dbReference>
<sequence>MTQKVIINEVPIDTTSFYEDTVKNKAGDNSRRKIGFDFKVTSSDYHEITTLLYANDFIVEVPEKDLKFPAIIQSYSTSITNLYEENAVGDFKLELIEKA</sequence>
<dbReference type="Pfam" id="PF11514">
    <property type="entry name" value="DUF3219"/>
    <property type="match status" value="1"/>
</dbReference>
<dbReference type="EMBL" id="JBHUMF010000021">
    <property type="protein sequence ID" value="MFD2680950.1"/>
    <property type="molecule type" value="Genomic_DNA"/>
</dbReference>
<dbReference type="Gene3D" id="2.40.30.80">
    <property type="entry name" value="YkvR-like"/>
    <property type="match status" value="1"/>
</dbReference>
<reference evidence="2" key="1">
    <citation type="journal article" date="2019" name="Int. J. Syst. Evol. Microbiol.">
        <title>The Global Catalogue of Microorganisms (GCM) 10K type strain sequencing project: providing services to taxonomists for standard genome sequencing and annotation.</title>
        <authorList>
            <consortium name="The Broad Institute Genomics Platform"/>
            <consortium name="The Broad Institute Genome Sequencing Center for Infectious Disease"/>
            <person name="Wu L."/>
            <person name="Ma J."/>
        </authorList>
    </citation>
    <scope>NUCLEOTIDE SEQUENCE [LARGE SCALE GENOMIC DNA]</scope>
    <source>
        <strain evidence="2">KCTC 3913</strain>
    </source>
</reference>
<dbReference type="RefSeq" id="WP_071414210.1">
    <property type="nucleotide sequence ID" value="NZ_JBHUMF010000021.1"/>
</dbReference>
<evidence type="ECO:0000313" key="1">
    <source>
        <dbReference type="EMBL" id="MFD2680950.1"/>
    </source>
</evidence>
<dbReference type="SUPFAM" id="SSF159173">
    <property type="entry name" value="YkvR-like"/>
    <property type="match status" value="1"/>
</dbReference>